<dbReference type="AlphaFoldDB" id="A0A8I0PYT1"/>
<keyword evidence="2" id="KW-0808">Transferase</keyword>
<protein>
    <submittedName>
        <fullName evidence="2">N-acetyltransferase</fullName>
    </submittedName>
</protein>
<name>A0A8I0PYT1_MORMO</name>
<dbReference type="Proteomes" id="UP000650477">
    <property type="component" value="Unassembled WGS sequence"/>
</dbReference>
<dbReference type="GO" id="GO:0016747">
    <property type="term" value="F:acyltransferase activity, transferring groups other than amino-acyl groups"/>
    <property type="evidence" value="ECO:0007669"/>
    <property type="project" value="InterPro"/>
</dbReference>
<dbReference type="InterPro" id="IPR000182">
    <property type="entry name" value="GNAT_dom"/>
</dbReference>
<evidence type="ECO:0000313" key="2">
    <source>
        <dbReference type="EMBL" id="MBE8611774.1"/>
    </source>
</evidence>
<gene>
    <name evidence="2" type="ORF">CYG68_05005</name>
</gene>
<dbReference type="SUPFAM" id="SSF55729">
    <property type="entry name" value="Acyl-CoA N-acyltransferases (Nat)"/>
    <property type="match status" value="1"/>
</dbReference>
<sequence length="181" mass="19853">MPSVNPVAFCLQGQKRGEKMICYRQMVNTDCGQVAALLQENAQSRQGGLLGEYPLKKVENMFAHALTVIIAQDGDVIAGVVFSFPVQSAQISPVTAVISQQFGELLENNWFYGPVCIAADYRGQGILPALYQRLCAENSGKPVAFINQDNERSVRAHLKSGMKEAGHFICDNTPYLLMIGR</sequence>
<proteinExistence type="predicted"/>
<organism evidence="2 3">
    <name type="scientific">Morganella morganii</name>
    <name type="common">Proteus morganii</name>
    <dbReference type="NCBI Taxonomy" id="582"/>
    <lineage>
        <taxon>Bacteria</taxon>
        <taxon>Pseudomonadati</taxon>
        <taxon>Pseudomonadota</taxon>
        <taxon>Gammaproteobacteria</taxon>
        <taxon>Enterobacterales</taxon>
        <taxon>Morganellaceae</taxon>
        <taxon>Morganella</taxon>
    </lineage>
</organism>
<dbReference type="EMBL" id="PKLF01000004">
    <property type="protein sequence ID" value="MBE8611774.1"/>
    <property type="molecule type" value="Genomic_DNA"/>
</dbReference>
<evidence type="ECO:0000259" key="1">
    <source>
        <dbReference type="PROSITE" id="PS51186"/>
    </source>
</evidence>
<comment type="caution">
    <text evidence="2">The sequence shown here is derived from an EMBL/GenBank/DDBJ whole genome shotgun (WGS) entry which is preliminary data.</text>
</comment>
<evidence type="ECO:0000313" key="3">
    <source>
        <dbReference type="Proteomes" id="UP000650477"/>
    </source>
</evidence>
<feature type="domain" description="N-acetyltransferase" evidence="1">
    <location>
        <begin position="21"/>
        <end position="181"/>
    </location>
</feature>
<dbReference type="Gene3D" id="3.40.630.30">
    <property type="match status" value="1"/>
</dbReference>
<accession>A0A8I0PYT1</accession>
<dbReference type="PROSITE" id="PS51186">
    <property type="entry name" value="GNAT"/>
    <property type="match status" value="1"/>
</dbReference>
<reference evidence="2" key="1">
    <citation type="submission" date="2017-12" db="EMBL/GenBank/DDBJ databases">
        <title>Genome sequencing and analysis.</title>
        <authorList>
            <person name="Huang Y.-T."/>
        </authorList>
    </citation>
    <scope>NUCLEOTIDE SEQUENCE</scope>
    <source>
        <strain evidence="2">VGH116</strain>
    </source>
</reference>
<dbReference type="InterPro" id="IPR016181">
    <property type="entry name" value="Acyl_CoA_acyltransferase"/>
</dbReference>